<keyword evidence="2" id="KW-1185">Reference proteome</keyword>
<protein>
    <submittedName>
        <fullName evidence="1">Uncharacterized protein</fullName>
    </submittedName>
</protein>
<organism evidence="1 2">
    <name type="scientific">Tritrichomonas musculus</name>
    <dbReference type="NCBI Taxonomy" id="1915356"/>
    <lineage>
        <taxon>Eukaryota</taxon>
        <taxon>Metamonada</taxon>
        <taxon>Parabasalia</taxon>
        <taxon>Tritrichomonadida</taxon>
        <taxon>Tritrichomonadidae</taxon>
        <taxon>Tritrichomonas</taxon>
    </lineage>
</organism>
<dbReference type="Proteomes" id="UP001470230">
    <property type="component" value="Unassembled WGS sequence"/>
</dbReference>
<reference evidence="1 2" key="1">
    <citation type="submission" date="2024-04" db="EMBL/GenBank/DDBJ databases">
        <title>Tritrichomonas musculus Genome.</title>
        <authorList>
            <person name="Alves-Ferreira E."/>
            <person name="Grigg M."/>
            <person name="Lorenzi H."/>
            <person name="Galac M."/>
        </authorList>
    </citation>
    <scope>NUCLEOTIDE SEQUENCE [LARGE SCALE GENOMIC DNA]</scope>
    <source>
        <strain evidence="1 2">EAF2021</strain>
    </source>
</reference>
<dbReference type="EMBL" id="JAPFFF010000558">
    <property type="protein sequence ID" value="KAK8833992.1"/>
    <property type="molecule type" value="Genomic_DNA"/>
</dbReference>
<comment type="caution">
    <text evidence="1">The sequence shown here is derived from an EMBL/GenBank/DDBJ whole genome shotgun (WGS) entry which is preliminary data.</text>
</comment>
<evidence type="ECO:0000313" key="2">
    <source>
        <dbReference type="Proteomes" id="UP001470230"/>
    </source>
</evidence>
<name>A0ABR2GJ85_9EUKA</name>
<dbReference type="Pfam" id="PF05895">
    <property type="entry name" value="DUF859"/>
    <property type="match status" value="1"/>
</dbReference>
<gene>
    <name evidence="1" type="ORF">M9Y10_037214</name>
</gene>
<accession>A0ABR2GJ85</accession>
<proteinExistence type="predicted"/>
<dbReference type="Gene3D" id="2.60.40.10">
    <property type="entry name" value="Immunoglobulins"/>
    <property type="match status" value="1"/>
</dbReference>
<dbReference type="InterPro" id="IPR008577">
    <property type="entry name" value="DUF859"/>
</dbReference>
<evidence type="ECO:0000313" key="1">
    <source>
        <dbReference type="EMBL" id="KAK8833992.1"/>
    </source>
</evidence>
<sequence>MPGSSSPSNHSYGDRTMTITNANPTFNASQLSYQDTKSSIVAITNNNQLIVRNQSTLEVSFTAATAKKSASISKYQIIWGGNTQDKTSAGSYSLGTVDSSKNLNLQVKAIDSRGNSTTVSKTVQILDWVLPIINLSAKRINNYEDETKLKANVKISSVKKLNAIEILQHRTKKLSEATWGSWTDIKNNTEITISLDKLSAWNLEVKAIDKFGTVTQSLIVPKGIPIMFFDTKKLSVGVNMFPENSNTLETLNLTVNGESMIFEEGSWTPEIRSRSGTNPTYSTLYRYAYYKRLNNLCYVSFYGKWNITKAGTDYACVTGLPYVSRGSLNGQALAFHEMFGAISTDPTRCGIIPDNSSCINLQGANGSMAAQWRTGDVWIGFSGVYMIKT</sequence>
<dbReference type="InterPro" id="IPR013783">
    <property type="entry name" value="Ig-like_fold"/>
</dbReference>